<evidence type="ECO:0000313" key="1">
    <source>
        <dbReference type="EMBL" id="KAI9456620.1"/>
    </source>
</evidence>
<keyword evidence="2" id="KW-1185">Reference proteome</keyword>
<protein>
    <submittedName>
        <fullName evidence="1">Uncharacterized protein</fullName>
    </submittedName>
</protein>
<proteinExistence type="predicted"/>
<dbReference type="EMBL" id="JAGFNK010000233">
    <property type="protein sequence ID" value="KAI9456620.1"/>
    <property type="molecule type" value="Genomic_DNA"/>
</dbReference>
<sequence>MPQAGLTLFAISAILIAVYYELSLKARLSAIGVGRVIEPLGNTDCANVEELQACEKIVLHMPSGLLYLACSTPTERRRWLPALDVFQEDEVTFNDYIATYDLATGAVTRLTFSGGFPTSQGYASHGLDVVTSASNPRELFVYAINHRKPIRGPGKLVGADSVVEIFKTTVGGSTLTHVKTVESSTIVTPNDVVGFPDGKSFYFTNDHGVKIGLTRWLEWFGLARTSVGYCHVEEGCKVAISGLHGANGITRAQNGTVYVANAKFGQIHVLEEQNEHYLVSTDTIALDRLTDNLSIDANGALWAAGVPSALPFLSAYHDSEKVAPSSALRIAKNTGAKAFFGEKLKVDKVFEDDGKQASAITSVVYDAKRGALFLSGKLAAPDPRVFSTHLTVCKV</sequence>
<dbReference type="Proteomes" id="UP001207468">
    <property type="component" value="Unassembled WGS sequence"/>
</dbReference>
<evidence type="ECO:0000313" key="2">
    <source>
        <dbReference type="Proteomes" id="UP001207468"/>
    </source>
</evidence>
<accession>A0ACC0U147</accession>
<reference evidence="1" key="1">
    <citation type="submission" date="2021-03" db="EMBL/GenBank/DDBJ databases">
        <title>Evolutionary priming and transition to the ectomycorrhizal habit in an iconic lineage of mushroom-forming fungi: is preadaptation a requirement?</title>
        <authorList>
            <consortium name="DOE Joint Genome Institute"/>
            <person name="Looney B.P."/>
            <person name="Miyauchi S."/>
            <person name="Morin E."/>
            <person name="Drula E."/>
            <person name="Courty P.E."/>
            <person name="Chicoki N."/>
            <person name="Fauchery L."/>
            <person name="Kohler A."/>
            <person name="Kuo A."/>
            <person name="LaButti K."/>
            <person name="Pangilinan J."/>
            <person name="Lipzen A."/>
            <person name="Riley R."/>
            <person name="Andreopoulos W."/>
            <person name="He G."/>
            <person name="Johnson J."/>
            <person name="Barry K.W."/>
            <person name="Grigoriev I.V."/>
            <person name="Nagy L."/>
            <person name="Hibbett D."/>
            <person name="Henrissat B."/>
            <person name="Matheny P.B."/>
            <person name="Labbe J."/>
            <person name="Martin A.F."/>
        </authorList>
    </citation>
    <scope>NUCLEOTIDE SEQUENCE</scope>
    <source>
        <strain evidence="1">BPL698</strain>
    </source>
</reference>
<comment type="caution">
    <text evidence="1">The sequence shown here is derived from an EMBL/GenBank/DDBJ whole genome shotgun (WGS) entry which is preliminary data.</text>
</comment>
<organism evidence="1 2">
    <name type="scientific">Russula earlei</name>
    <dbReference type="NCBI Taxonomy" id="71964"/>
    <lineage>
        <taxon>Eukaryota</taxon>
        <taxon>Fungi</taxon>
        <taxon>Dikarya</taxon>
        <taxon>Basidiomycota</taxon>
        <taxon>Agaricomycotina</taxon>
        <taxon>Agaricomycetes</taxon>
        <taxon>Russulales</taxon>
        <taxon>Russulaceae</taxon>
        <taxon>Russula</taxon>
    </lineage>
</organism>
<name>A0ACC0U147_9AGAM</name>
<gene>
    <name evidence="1" type="ORF">F5148DRAFT_1277113</name>
</gene>